<evidence type="ECO:0000256" key="1">
    <source>
        <dbReference type="ARBA" id="ARBA00023002"/>
    </source>
</evidence>
<dbReference type="InterPro" id="IPR036291">
    <property type="entry name" value="NAD(P)-bd_dom_sf"/>
</dbReference>
<proteinExistence type="predicted"/>
<name>A0AA38U9Z4_9AGAR</name>
<dbReference type="Pfam" id="PF00106">
    <property type="entry name" value="adh_short"/>
    <property type="match status" value="2"/>
</dbReference>
<dbReference type="Gene3D" id="3.40.50.720">
    <property type="entry name" value="NAD(P)-binding Rossmann-like Domain"/>
    <property type="match status" value="1"/>
</dbReference>
<comment type="caution">
    <text evidence="2">The sequence shown here is derived from an EMBL/GenBank/DDBJ whole genome shotgun (WGS) entry which is preliminary data.</text>
</comment>
<keyword evidence="3" id="KW-1185">Reference proteome</keyword>
<organism evidence="2 3">
    <name type="scientific">Lentinula raphanica</name>
    <dbReference type="NCBI Taxonomy" id="153919"/>
    <lineage>
        <taxon>Eukaryota</taxon>
        <taxon>Fungi</taxon>
        <taxon>Dikarya</taxon>
        <taxon>Basidiomycota</taxon>
        <taxon>Agaricomycotina</taxon>
        <taxon>Agaricomycetes</taxon>
        <taxon>Agaricomycetidae</taxon>
        <taxon>Agaricales</taxon>
        <taxon>Marasmiineae</taxon>
        <taxon>Omphalotaceae</taxon>
        <taxon>Lentinula</taxon>
    </lineage>
</organism>
<gene>
    <name evidence="2" type="ORF">F5878DRAFT_352374</name>
</gene>
<evidence type="ECO:0008006" key="4">
    <source>
        <dbReference type="Google" id="ProtNLM"/>
    </source>
</evidence>
<reference evidence="2" key="1">
    <citation type="submission" date="2022-08" db="EMBL/GenBank/DDBJ databases">
        <authorList>
            <consortium name="DOE Joint Genome Institute"/>
            <person name="Min B."/>
            <person name="Riley R."/>
            <person name="Sierra-Patev S."/>
            <person name="Naranjo-Ortiz M."/>
            <person name="Looney B."/>
            <person name="Konkel Z."/>
            <person name="Slot J.C."/>
            <person name="Sakamoto Y."/>
            <person name="Steenwyk J.L."/>
            <person name="Rokas A."/>
            <person name="Carro J."/>
            <person name="Camarero S."/>
            <person name="Ferreira P."/>
            <person name="Molpeceres G."/>
            <person name="Ruiz-Duenas F.J."/>
            <person name="Serrano A."/>
            <person name="Henrissat B."/>
            <person name="Drula E."/>
            <person name="Hughes K.W."/>
            <person name="Mata J.L."/>
            <person name="Ishikawa N.K."/>
            <person name="Vargas-Isla R."/>
            <person name="Ushijima S."/>
            <person name="Smith C.A."/>
            <person name="Ahrendt S."/>
            <person name="Andreopoulos W."/>
            <person name="He G."/>
            <person name="Labutti K."/>
            <person name="Lipzen A."/>
            <person name="Ng V."/>
            <person name="Sandor L."/>
            <person name="Barry K."/>
            <person name="Martinez A.T."/>
            <person name="Xiao Y."/>
            <person name="Gibbons J.G."/>
            <person name="Terashima K."/>
            <person name="Hibbett D.S."/>
            <person name="Grigoriev I.V."/>
        </authorList>
    </citation>
    <scope>NUCLEOTIDE SEQUENCE</scope>
    <source>
        <strain evidence="2">TFB9207</strain>
    </source>
</reference>
<protein>
    <recommendedName>
        <fullName evidence="4">NAD(P)-binding protein</fullName>
    </recommendedName>
</protein>
<dbReference type="EMBL" id="MU806517">
    <property type="protein sequence ID" value="KAJ3834540.1"/>
    <property type="molecule type" value="Genomic_DNA"/>
</dbReference>
<dbReference type="AlphaFoldDB" id="A0AA38U9Z4"/>
<evidence type="ECO:0000313" key="3">
    <source>
        <dbReference type="Proteomes" id="UP001163846"/>
    </source>
</evidence>
<sequence length="329" mass="36271">MLQPPVPALPASVDFQGKTVLVTGGNSGLGRAACLHYLQHNVSTLIFTVRRASEGESIRAELLALPELRSETKILVYELNLSSHSSVIAFASKLRAEVEDLHIALLNAGIFHLDWEVSPHTGNEMTFQVNYLSNAMLALLLFPLLRATAERTNPPTPSYLSIVASQKYSESRFIKSPIPETTPIFKACNDKEEFQPWSLYADSKLLVRLFVKELAKHVDPSTVIVNCMCPGMVKTNLARDLSFPLRVLGRIVQALMARSPDVGSRVLINAAGFAGKESHGEMLVVYQILPMIAWAESKEGEQMQVKLWRETVAEVKKDAPGTLDAALLH</sequence>
<dbReference type="PANTHER" id="PTHR43157">
    <property type="entry name" value="PHOSPHATIDYLINOSITOL-GLYCAN BIOSYNTHESIS CLASS F PROTEIN-RELATED"/>
    <property type="match status" value="1"/>
</dbReference>
<dbReference type="Proteomes" id="UP001163846">
    <property type="component" value="Unassembled WGS sequence"/>
</dbReference>
<evidence type="ECO:0000313" key="2">
    <source>
        <dbReference type="EMBL" id="KAJ3834540.1"/>
    </source>
</evidence>
<dbReference type="GO" id="GO:0016491">
    <property type="term" value="F:oxidoreductase activity"/>
    <property type="evidence" value="ECO:0007669"/>
    <property type="project" value="UniProtKB-KW"/>
</dbReference>
<dbReference type="PRINTS" id="PR00081">
    <property type="entry name" value="GDHRDH"/>
</dbReference>
<dbReference type="PANTHER" id="PTHR43157:SF31">
    <property type="entry name" value="PHOSPHATIDYLINOSITOL-GLYCAN BIOSYNTHESIS CLASS F PROTEIN"/>
    <property type="match status" value="1"/>
</dbReference>
<accession>A0AA38U9Z4</accession>
<dbReference type="SUPFAM" id="SSF51735">
    <property type="entry name" value="NAD(P)-binding Rossmann-fold domains"/>
    <property type="match status" value="1"/>
</dbReference>
<keyword evidence="1" id="KW-0560">Oxidoreductase</keyword>
<dbReference type="InterPro" id="IPR002347">
    <property type="entry name" value="SDR_fam"/>
</dbReference>